<feature type="region of interest" description="Disordered" evidence="1">
    <location>
        <begin position="266"/>
        <end position="333"/>
    </location>
</feature>
<reference evidence="2 3" key="1">
    <citation type="submission" date="2019-03" db="EMBL/GenBank/DDBJ databases">
        <title>The genome sequence of a newly discovered highly antifungal drug resistant Aspergillus species, Aspergillus tanneri NIH 1004.</title>
        <authorList>
            <person name="Mounaud S."/>
            <person name="Singh I."/>
            <person name="Joardar V."/>
            <person name="Pakala S."/>
            <person name="Pakala S."/>
            <person name="Venepally P."/>
            <person name="Hoover J."/>
            <person name="Nierman W."/>
            <person name="Chung J."/>
            <person name="Losada L."/>
        </authorList>
    </citation>
    <scope>NUCLEOTIDE SEQUENCE [LARGE SCALE GENOMIC DNA]</scope>
    <source>
        <strain evidence="2 3">NIH1004</strain>
    </source>
</reference>
<sequence>MEEASQAILQNASDFSGGKFDCKTFLGSVVSSLVRHIDHIPQELLSPLLSAKSTTKPSRSRRDESLEYIRKTTKDDIVCSNYVEQQIHRLQEQPSAFLDGFIEHSPRHGGANVLSILYDKNREAESDYAVTRSFSTTALYLLAKDLMRYLGYKNLAGGALDGLVDMIFRGQSGSDDRETVKENVKKYYDAGSRCSTSAFYRVAADNLRYEVFLNKGDNFIFAIGHFTILGLPDKVKDGNANEVGNNIISYIKSRFDSFKPNITLINPHAPRLGKKRHTKPSRKSHGRAEKKQRRNTHEPSQNPVDAESSDAHLATHGQAGVRATQNTPQLSNAHLSSGRADVMLMKRLPKITLPCTHYGRIVY</sequence>
<dbReference type="AlphaFoldDB" id="A0A4S3J8C7"/>
<dbReference type="EMBL" id="SOSA01000430">
    <property type="protein sequence ID" value="THC91279.1"/>
    <property type="molecule type" value="Genomic_DNA"/>
</dbReference>
<feature type="compositionally biased region" description="Polar residues" evidence="1">
    <location>
        <begin position="323"/>
        <end position="333"/>
    </location>
</feature>
<keyword evidence="3" id="KW-1185">Reference proteome</keyword>
<dbReference type="VEuPathDB" id="FungiDB:EYZ11_009256"/>
<proteinExistence type="predicted"/>
<accession>A0A4S3J8C7</accession>
<evidence type="ECO:0000256" key="1">
    <source>
        <dbReference type="SAM" id="MobiDB-lite"/>
    </source>
</evidence>
<evidence type="ECO:0000313" key="2">
    <source>
        <dbReference type="EMBL" id="THC91279.1"/>
    </source>
</evidence>
<dbReference type="Proteomes" id="UP000308092">
    <property type="component" value="Unassembled WGS sequence"/>
</dbReference>
<protein>
    <submittedName>
        <fullName evidence="2">Uncharacterized protein</fullName>
    </submittedName>
</protein>
<comment type="caution">
    <text evidence="2">The sequence shown here is derived from an EMBL/GenBank/DDBJ whole genome shotgun (WGS) entry which is preliminary data.</text>
</comment>
<gene>
    <name evidence="2" type="ORF">EYZ11_009256</name>
</gene>
<feature type="compositionally biased region" description="Basic residues" evidence="1">
    <location>
        <begin position="271"/>
        <end position="294"/>
    </location>
</feature>
<organism evidence="2 3">
    <name type="scientific">Aspergillus tanneri</name>
    <dbReference type="NCBI Taxonomy" id="1220188"/>
    <lineage>
        <taxon>Eukaryota</taxon>
        <taxon>Fungi</taxon>
        <taxon>Dikarya</taxon>
        <taxon>Ascomycota</taxon>
        <taxon>Pezizomycotina</taxon>
        <taxon>Eurotiomycetes</taxon>
        <taxon>Eurotiomycetidae</taxon>
        <taxon>Eurotiales</taxon>
        <taxon>Aspergillaceae</taxon>
        <taxon>Aspergillus</taxon>
        <taxon>Aspergillus subgen. Circumdati</taxon>
    </lineage>
</organism>
<name>A0A4S3J8C7_9EURO</name>
<evidence type="ECO:0000313" key="3">
    <source>
        <dbReference type="Proteomes" id="UP000308092"/>
    </source>
</evidence>